<dbReference type="Proteomes" id="UP000193685">
    <property type="component" value="Unassembled WGS sequence"/>
</dbReference>
<comment type="caution">
    <text evidence="2">The sequence shown here is derived from an EMBL/GenBank/DDBJ whole genome shotgun (WGS) entry which is preliminary data.</text>
</comment>
<organism evidence="2 3">
    <name type="scientific">Protomyces lactucae-debilis</name>
    <dbReference type="NCBI Taxonomy" id="2754530"/>
    <lineage>
        <taxon>Eukaryota</taxon>
        <taxon>Fungi</taxon>
        <taxon>Dikarya</taxon>
        <taxon>Ascomycota</taxon>
        <taxon>Taphrinomycotina</taxon>
        <taxon>Taphrinomycetes</taxon>
        <taxon>Taphrinales</taxon>
        <taxon>Protomycetaceae</taxon>
        <taxon>Protomyces</taxon>
    </lineage>
</organism>
<dbReference type="OrthoDB" id="445341at2759"/>
<dbReference type="EMBL" id="MCFI01000020">
    <property type="protein sequence ID" value="ORY77410.1"/>
    <property type="molecule type" value="Genomic_DNA"/>
</dbReference>
<proteinExistence type="predicted"/>
<dbReference type="GeneID" id="63788696"/>
<dbReference type="Pfam" id="PF13532">
    <property type="entry name" value="2OG-FeII_Oxy_2"/>
    <property type="match status" value="1"/>
</dbReference>
<dbReference type="AlphaFoldDB" id="A0A1Y2F0P7"/>
<dbReference type="RefSeq" id="XP_040723031.1">
    <property type="nucleotide sequence ID" value="XM_040872097.1"/>
</dbReference>
<protein>
    <recommendedName>
        <fullName evidence="1">Fe2OG dioxygenase domain-containing protein</fullName>
    </recommendedName>
</protein>
<dbReference type="PANTHER" id="PTHR31212">
    <property type="entry name" value="ALPHA-KETOGLUTARATE-DEPENDENT DIOXYGENASE ALKB HOMOLOG 3"/>
    <property type="match status" value="1"/>
</dbReference>
<dbReference type="PANTHER" id="PTHR31212:SF5">
    <property type="entry name" value="ISOCHORISMATASE FAMILY PROTEIN FAMILY (AFU_ORTHOLOGUE AFUA_3G14500)"/>
    <property type="match status" value="1"/>
</dbReference>
<dbReference type="InterPro" id="IPR027450">
    <property type="entry name" value="AlkB-like"/>
</dbReference>
<evidence type="ECO:0000313" key="3">
    <source>
        <dbReference type="Proteomes" id="UP000193685"/>
    </source>
</evidence>
<dbReference type="GO" id="GO:0006307">
    <property type="term" value="P:DNA alkylation repair"/>
    <property type="evidence" value="ECO:0007669"/>
    <property type="project" value="InterPro"/>
</dbReference>
<feature type="domain" description="Fe2OG dioxygenase" evidence="1">
    <location>
        <begin position="97"/>
        <end position="216"/>
    </location>
</feature>
<gene>
    <name evidence="2" type="ORF">BCR37DRAFT_405993</name>
</gene>
<accession>A0A1Y2F0P7</accession>
<dbReference type="SUPFAM" id="SSF51197">
    <property type="entry name" value="Clavaminate synthase-like"/>
    <property type="match status" value="1"/>
</dbReference>
<reference evidence="2 3" key="1">
    <citation type="submission" date="2016-07" db="EMBL/GenBank/DDBJ databases">
        <title>Pervasive Adenine N6-methylation of Active Genes in Fungi.</title>
        <authorList>
            <consortium name="DOE Joint Genome Institute"/>
            <person name="Mondo S.J."/>
            <person name="Dannebaum R.O."/>
            <person name="Kuo R.C."/>
            <person name="Labutti K."/>
            <person name="Haridas S."/>
            <person name="Kuo A."/>
            <person name="Salamov A."/>
            <person name="Ahrendt S.R."/>
            <person name="Lipzen A."/>
            <person name="Sullivan W."/>
            <person name="Andreopoulos W.B."/>
            <person name="Clum A."/>
            <person name="Lindquist E."/>
            <person name="Daum C."/>
            <person name="Ramamoorthy G.K."/>
            <person name="Gryganskyi A."/>
            <person name="Culley D."/>
            <person name="Magnuson J.K."/>
            <person name="James T.Y."/>
            <person name="O'Malley M.A."/>
            <person name="Stajich J.E."/>
            <person name="Spatafora J.W."/>
            <person name="Visel A."/>
            <person name="Grigoriev I.V."/>
        </authorList>
    </citation>
    <scope>NUCLEOTIDE SEQUENCE [LARGE SCALE GENOMIC DNA]</scope>
    <source>
        <strain evidence="2 3">12-1054</strain>
    </source>
</reference>
<dbReference type="InterPro" id="IPR032854">
    <property type="entry name" value="ALKBH3"/>
</dbReference>
<evidence type="ECO:0000313" key="2">
    <source>
        <dbReference type="EMBL" id="ORY77410.1"/>
    </source>
</evidence>
<dbReference type="Gene3D" id="2.60.120.590">
    <property type="entry name" value="Alpha-ketoglutarate-dependent dioxygenase AlkB-like"/>
    <property type="match status" value="1"/>
</dbReference>
<dbReference type="InterPro" id="IPR037151">
    <property type="entry name" value="AlkB-like_sf"/>
</dbReference>
<sequence>MTTAPSVFCEGSYLLTHFLPANEAATVFTELLKELSFETMSSFGTPVPRLVCVQAAVETDGTRPIYRHPADASPTTGPWTPLMQRLVDRINAQLGTRLNHALIQLYRSGADNISEHSDKTLDLVPGSLIVNASFGAQRTMTLRWKQNKALAEADTSKRKENVQIKLPHNSLLVMNLDTNAAWTHAIRPDKRRTSERQPEENAYDDQRISITLREIGTFITSDGHIYGSGALAKDRQHAEPASKNPVDWEQLIIAFGKENRHTSVDWEFCYGKGSQAVH</sequence>
<evidence type="ECO:0000259" key="1">
    <source>
        <dbReference type="PROSITE" id="PS51471"/>
    </source>
</evidence>
<dbReference type="GO" id="GO:0051213">
    <property type="term" value="F:dioxygenase activity"/>
    <property type="evidence" value="ECO:0007669"/>
    <property type="project" value="InterPro"/>
</dbReference>
<dbReference type="OMA" id="IQHYRSG"/>
<name>A0A1Y2F0P7_PROLT</name>
<dbReference type="STRING" id="56484.A0A1Y2F0P7"/>
<dbReference type="PROSITE" id="PS51471">
    <property type="entry name" value="FE2OG_OXY"/>
    <property type="match status" value="1"/>
</dbReference>
<keyword evidence="3" id="KW-1185">Reference proteome</keyword>
<dbReference type="InterPro" id="IPR005123">
    <property type="entry name" value="Oxoglu/Fe-dep_dioxygenase_dom"/>
</dbReference>